<dbReference type="EMBL" id="VTPS01000032">
    <property type="protein sequence ID" value="TZE80630.1"/>
    <property type="molecule type" value="Genomic_DNA"/>
</dbReference>
<dbReference type="NCBIfam" id="TIGR02032">
    <property type="entry name" value="GG-red-SF"/>
    <property type="match status" value="1"/>
</dbReference>
<dbReference type="PRINTS" id="PR00420">
    <property type="entry name" value="RNGMNOXGNASE"/>
</dbReference>
<protein>
    <submittedName>
        <fullName evidence="2">Geranylgeranyl reductase family protein</fullName>
    </submittedName>
</protein>
<reference evidence="2 3" key="1">
    <citation type="submission" date="2019-08" db="EMBL/GenBank/DDBJ databases">
        <title>Calorimonas adulescens gen. nov., sp. nov., an anaerobic thermophilic bacterium from Sakhalin hot spring.</title>
        <authorList>
            <person name="Khomyakova M.A."/>
            <person name="Merkel A.Y."/>
            <person name="Novikov A."/>
            <person name="Bonch-Osmolovskaya E.A."/>
            <person name="Slobodkin A.I."/>
        </authorList>
    </citation>
    <scope>NUCLEOTIDE SEQUENCE [LARGE SCALE GENOMIC DNA]</scope>
    <source>
        <strain evidence="2 3">A05MB</strain>
    </source>
</reference>
<dbReference type="Proteomes" id="UP000322976">
    <property type="component" value="Unassembled WGS sequence"/>
</dbReference>
<gene>
    <name evidence="2" type="ORF">FWJ32_12800</name>
</gene>
<evidence type="ECO:0000313" key="2">
    <source>
        <dbReference type="EMBL" id="TZE80630.1"/>
    </source>
</evidence>
<dbReference type="InterPro" id="IPR036188">
    <property type="entry name" value="FAD/NAD-bd_sf"/>
</dbReference>
<dbReference type="InterPro" id="IPR011777">
    <property type="entry name" value="Geranylgeranyl_Rdtase_fam"/>
</dbReference>
<name>A0A5D8Q7H5_9THEO</name>
<keyword evidence="3" id="KW-1185">Reference proteome</keyword>
<dbReference type="InterPro" id="IPR002938">
    <property type="entry name" value="FAD-bd"/>
</dbReference>
<sequence>MYDIIIVGAGPAGSTLAHKLAVLGFSVLIIEKQAWPRFKPCAGGITKRCYNRIATDISKVVEDTTYSMVLTLHHRIGAEITATSPLIYQVDRKKFDAVLSDIAVKSGAEFHVREKFLDFEHHEGYISVKTEKDSYMCRVLVGADGVNSTVARKAGFTKFKVGTALEAEVRPKSHTIEDLKGKIHIDFGTIKAGYGWNFPKKDSLSIGVGTFRNMAKDIRDSLHHMLDSEEINNNDEVHVYGHPLAFPHGEKRRYNKGNILLVGDAAGLADPFTGEGIYYAVWSASIASEVISGWFNGKGNLDAYTKRINKEIRPEIRSAYELSVFCYHFFPFVMLNLKNFPVIFSYFADVITGHDDFRYWQVKVPSCMFGIRKPQSKVDIKYIK</sequence>
<organism evidence="2 3">
    <name type="scientific">Calorimonas adulescens</name>
    <dbReference type="NCBI Taxonomy" id="2606906"/>
    <lineage>
        <taxon>Bacteria</taxon>
        <taxon>Bacillati</taxon>
        <taxon>Bacillota</taxon>
        <taxon>Clostridia</taxon>
        <taxon>Thermoanaerobacterales</taxon>
        <taxon>Thermoanaerobacteraceae</taxon>
        <taxon>Calorimonas</taxon>
    </lineage>
</organism>
<accession>A0A5D8Q7H5</accession>
<dbReference type="GO" id="GO:0071949">
    <property type="term" value="F:FAD binding"/>
    <property type="evidence" value="ECO:0007669"/>
    <property type="project" value="InterPro"/>
</dbReference>
<comment type="caution">
    <text evidence="2">The sequence shown here is derived from an EMBL/GenBank/DDBJ whole genome shotgun (WGS) entry which is preliminary data.</text>
</comment>
<dbReference type="PANTHER" id="PTHR42685">
    <property type="entry name" value="GERANYLGERANYL DIPHOSPHATE REDUCTASE"/>
    <property type="match status" value="1"/>
</dbReference>
<evidence type="ECO:0000259" key="1">
    <source>
        <dbReference type="Pfam" id="PF01494"/>
    </source>
</evidence>
<dbReference type="RefSeq" id="WP_149546356.1">
    <property type="nucleotide sequence ID" value="NZ_VTPS01000032.1"/>
</dbReference>
<dbReference type="GO" id="GO:0016628">
    <property type="term" value="F:oxidoreductase activity, acting on the CH-CH group of donors, NAD or NADP as acceptor"/>
    <property type="evidence" value="ECO:0007669"/>
    <property type="project" value="InterPro"/>
</dbReference>
<dbReference type="Gene3D" id="3.50.50.60">
    <property type="entry name" value="FAD/NAD(P)-binding domain"/>
    <property type="match status" value="1"/>
</dbReference>
<dbReference type="Pfam" id="PF01494">
    <property type="entry name" value="FAD_binding_3"/>
    <property type="match status" value="1"/>
</dbReference>
<feature type="domain" description="FAD-binding" evidence="1">
    <location>
        <begin position="2"/>
        <end position="161"/>
    </location>
</feature>
<dbReference type="InterPro" id="IPR050407">
    <property type="entry name" value="Geranylgeranyl_reductase"/>
</dbReference>
<dbReference type="SUPFAM" id="SSF51905">
    <property type="entry name" value="FAD/NAD(P)-binding domain"/>
    <property type="match status" value="1"/>
</dbReference>
<proteinExistence type="predicted"/>
<dbReference type="AlphaFoldDB" id="A0A5D8Q7H5"/>
<dbReference type="PANTHER" id="PTHR42685:SF22">
    <property type="entry name" value="CONDITIONED MEDIUM FACTOR RECEPTOR 1"/>
    <property type="match status" value="1"/>
</dbReference>
<evidence type="ECO:0000313" key="3">
    <source>
        <dbReference type="Proteomes" id="UP000322976"/>
    </source>
</evidence>